<feature type="transmembrane region" description="Helical" evidence="2">
    <location>
        <begin position="27"/>
        <end position="51"/>
    </location>
</feature>
<dbReference type="RefSeq" id="WP_238217913.1">
    <property type="nucleotide sequence ID" value="NZ_BPUS01000033.1"/>
</dbReference>
<dbReference type="EMBL" id="BPUS01000033">
    <property type="protein sequence ID" value="GJH30235.1"/>
    <property type="molecule type" value="Genomic_DNA"/>
</dbReference>
<keyword evidence="2" id="KW-0472">Membrane</keyword>
<comment type="caution">
    <text evidence="3">The sequence shown here is derived from an EMBL/GenBank/DDBJ whole genome shotgun (WGS) entry which is preliminary data.</text>
</comment>
<name>A0AA37II96_9BURK</name>
<evidence type="ECO:0000256" key="1">
    <source>
        <dbReference type="SAM" id="Coils"/>
    </source>
</evidence>
<dbReference type="AlphaFoldDB" id="A0AA37II96"/>
<sequence>MDESVFQGETGKQGTKAQNPMDKLMKAAIVAVVCSLLLAGAGVFYYFVIFLPGIERQKLELSQQAERDAAKRAEQAMIDAKNKEEQAKNDAFLKETQKKLMYDACKADARSNYTADWANACKDIASMTSQGLRNCLADKNLGGNAYLGESYCRRLYPQGDASANCSLPVSRADRINKTFHDAQEKCLQEAQLGM</sequence>
<gene>
    <name evidence="3" type="ORF">CBA19CS42_36985</name>
</gene>
<reference evidence="3" key="1">
    <citation type="submission" date="2022-09" db="EMBL/GenBank/DDBJ databases">
        <title>Isolation and characterization of 3-chlorobenzoate degrading bacteria from soils in Shizuoka.</title>
        <authorList>
            <person name="Ifat A."/>
            <person name="Ogawa N."/>
            <person name="Kimbara K."/>
            <person name="Moriuchi R."/>
            <person name="Dohra H."/>
            <person name="Shintani M."/>
        </authorList>
    </citation>
    <scope>NUCLEOTIDE SEQUENCE</scope>
    <source>
        <strain evidence="3">19CS4-2</strain>
    </source>
</reference>
<evidence type="ECO:0000313" key="4">
    <source>
        <dbReference type="Proteomes" id="UP001055111"/>
    </source>
</evidence>
<feature type="coiled-coil region" evidence="1">
    <location>
        <begin position="56"/>
        <end position="90"/>
    </location>
</feature>
<keyword evidence="2" id="KW-1133">Transmembrane helix</keyword>
<keyword evidence="1" id="KW-0175">Coiled coil</keyword>
<keyword evidence="2" id="KW-0812">Transmembrane</keyword>
<proteinExistence type="predicted"/>
<evidence type="ECO:0000313" key="3">
    <source>
        <dbReference type="EMBL" id="GJH30235.1"/>
    </source>
</evidence>
<organism evidence="3 4">
    <name type="scientific">Caballeronia novacaledonica</name>
    <dbReference type="NCBI Taxonomy" id="1544861"/>
    <lineage>
        <taxon>Bacteria</taxon>
        <taxon>Pseudomonadati</taxon>
        <taxon>Pseudomonadota</taxon>
        <taxon>Betaproteobacteria</taxon>
        <taxon>Burkholderiales</taxon>
        <taxon>Burkholderiaceae</taxon>
        <taxon>Caballeronia</taxon>
    </lineage>
</organism>
<dbReference type="Proteomes" id="UP001055111">
    <property type="component" value="Unassembled WGS sequence"/>
</dbReference>
<evidence type="ECO:0000256" key="2">
    <source>
        <dbReference type="SAM" id="Phobius"/>
    </source>
</evidence>
<accession>A0AA37II96</accession>
<protein>
    <submittedName>
        <fullName evidence="3">Uncharacterized protein</fullName>
    </submittedName>
</protein>